<accession>A0A9W8CIB8</accession>
<name>A0A9W8CIB8_9FUNG</name>
<comment type="caution">
    <text evidence="2">The sequence shown here is derived from an EMBL/GenBank/DDBJ whole genome shotgun (WGS) entry which is preliminary data.</text>
</comment>
<dbReference type="AlphaFoldDB" id="A0A9W8CIB8"/>
<dbReference type="Proteomes" id="UP001145021">
    <property type="component" value="Unassembled WGS sequence"/>
</dbReference>
<evidence type="ECO:0000256" key="1">
    <source>
        <dbReference type="SAM" id="Phobius"/>
    </source>
</evidence>
<organism evidence="2 3">
    <name type="scientific">Coemansia asiatica</name>
    <dbReference type="NCBI Taxonomy" id="1052880"/>
    <lineage>
        <taxon>Eukaryota</taxon>
        <taxon>Fungi</taxon>
        <taxon>Fungi incertae sedis</taxon>
        <taxon>Zoopagomycota</taxon>
        <taxon>Kickxellomycotina</taxon>
        <taxon>Kickxellomycetes</taxon>
        <taxon>Kickxellales</taxon>
        <taxon>Kickxellaceae</taxon>
        <taxon>Coemansia</taxon>
    </lineage>
</organism>
<feature type="transmembrane region" description="Helical" evidence="1">
    <location>
        <begin position="82"/>
        <end position="107"/>
    </location>
</feature>
<reference evidence="2" key="1">
    <citation type="submission" date="2022-07" db="EMBL/GenBank/DDBJ databases">
        <title>Phylogenomic reconstructions and comparative analyses of Kickxellomycotina fungi.</title>
        <authorList>
            <person name="Reynolds N.K."/>
            <person name="Stajich J.E."/>
            <person name="Barry K."/>
            <person name="Grigoriev I.V."/>
            <person name="Crous P."/>
            <person name="Smith M.E."/>
        </authorList>
    </citation>
    <scope>NUCLEOTIDE SEQUENCE</scope>
    <source>
        <strain evidence="2">NBRC 105413</strain>
    </source>
</reference>
<keyword evidence="1" id="KW-0812">Transmembrane</keyword>
<proteinExistence type="predicted"/>
<dbReference type="EMBL" id="JANBOH010000304">
    <property type="protein sequence ID" value="KAJ1643031.1"/>
    <property type="molecule type" value="Genomic_DNA"/>
</dbReference>
<feature type="transmembrane region" description="Helical" evidence="1">
    <location>
        <begin position="54"/>
        <end position="75"/>
    </location>
</feature>
<keyword evidence="1" id="KW-0472">Membrane</keyword>
<keyword evidence="3" id="KW-1185">Reference proteome</keyword>
<protein>
    <recommendedName>
        <fullName evidence="4">Transmembrane protein</fullName>
    </recommendedName>
</protein>
<evidence type="ECO:0008006" key="4">
    <source>
        <dbReference type="Google" id="ProtNLM"/>
    </source>
</evidence>
<gene>
    <name evidence="2" type="ORF">LPJ64_005149</name>
</gene>
<evidence type="ECO:0000313" key="2">
    <source>
        <dbReference type="EMBL" id="KAJ1643031.1"/>
    </source>
</evidence>
<evidence type="ECO:0000313" key="3">
    <source>
        <dbReference type="Proteomes" id="UP001145021"/>
    </source>
</evidence>
<keyword evidence="1" id="KW-1133">Transmembrane helix</keyword>
<sequence length="164" mass="18453">MSYVDYIKRGFELVVMLAASVHQKAYPLSSAAVLQLGKTWPPFETLSNLLGPLILTYTVEVIGLYLAFIVFSYIIRMLSNTLYRLISMVLTITVVALGVCLGLYFYFTHVSSGKQQAKAMGDNFWLTQVVGFVGQLAPLWDTQQNSQSNWQAKVKFQQHQGRGF</sequence>